<evidence type="ECO:0000256" key="1">
    <source>
        <dbReference type="SAM" id="MobiDB-lite"/>
    </source>
</evidence>
<reference evidence="2" key="2">
    <citation type="submission" date="2025-08" db="UniProtKB">
        <authorList>
            <consortium name="Ensembl"/>
        </authorList>
    </citation>
    <scope>IDENTIFICATION</scope>
</reference>
<dbReference type="AlphaFoldDB" id="H3BWM3"/>
<dbReference type="Proteomes" id="UP000007303">
    <property type="component" value="Unassembled WGS sequence"/>
</dbReference>
<sequence length="43" mass="4338">MEKGFPAQDSAPPYPGPPLNYGSAPGMYPPPGPVVPPPGYQGG</sequence>
<evidence type="ECO:0000313" key="3">
    <source>
        <dbReference type="Proteomes" id="UP000007303"/>
    </source>
</evidence>
<keyword evidence="3" id="KW-1185">Reference proteome</keyword>
<dbReference type="InParanoid" id="H3BWM3"/>
<reference evidence="3" key="1">
    <citation type="journal article" date="2004" name="Nature">
        <title>Genome duplication in the teleost fish Tetraodon nigroviridis reveals the early vertebrate proto-karyotype.</title>
        <authorList>
            <person name="Jaillon O."/>
            <person name="Aury J.-M."/>
            <person name="Brunet F."/>
            <person name="Petit J.-L."/>
            <person name="Stange-Thomann N."/>
            <person name="Mauceli E."/>
            <person name="Bouneau L."/>
            <person name="Fischer C."/>
            <person name="Ozouf-Costaz C."/>
            <person name="Bernot A."/>
            <person name="Nicaud S."/>
            <person name="Jaffe D."/>
            <person name="Fisher S."/>
            <person name="Lutfalla G."/>
            <person name="Dossat C."/>
            <person name="Segurens B."/>
            <person name="Dasilva C."/>
            <person name="Salanoubat M."/>
            <person name="Levy M."/>
            <person name="Boudet N."/>
            <person name="Castellano S."/>
            <person name="Anthouard V."/>
            <person name="Jubin C."/>
            <person name="Castelli V."/>
            <person name="Katinka M."/>
            <person name="Vacherie B."/>
            <person name="Biemont C."/>
            <person name="Skalli Z."/>
            <person name="Cattolico L."/>
            <person name="Poulain J."/>
            <person name="De Berardinis V."/>
            <person name="Cruaud C."/>
            <person name="Duprat S."/>
            <person name="Brottier P."/>
            <person name="Coutanceau J.-P."/>
            <person name="Gouzy J."/>
            <person name="Parra G."/>
            <person name="Lardier G."/>
            <person name="Chapple C."/>
            <person name="McKernan K.J."/>
            <person name="McEwan P."/>
            <person name="Bosak S."/>
            <person name="Kellis M."/>
            <person name="Volff J.-N."/>
            <person name="Guigo R."/>
            <person name="Zody M.C."/>
            <person name="Mesirov J."/>
            <person name="Lindblad-Toh K."/>
            <person name="Birren B."/>
            <person name="Nusbaum C."/>
            <person name="Kahn D."/>
            <person name="Robinson-Rechavi M."/>
            <person name="Laudet V."/>
            <person name="Schachter V."/>
            <person name="Quetier F."/>
            <person name="Saurin W."/>
            <person name="Scarpelli C."/>
            <person name="Wincker P."/>
            <person name="Lander E.S."/>
            <person name="Weissenbach J."/>
            <person name="Roest Crollius H."/>
        </authorList>
    </citation>
    <scope>NUCLEOTIDE SEQUENCE [LARGE SCALE GENOMIC DNA]</scope>
</reference>
<evidence type="ECO:0000313" key="2">
    <source>
        <dbReference type="Ensembl" id="ENSTNIP00000000385.1"/>
    </source>
</evidence>
<proteinExistence type="predicted"/>
<feature type="compositionally biased region" description="Pro residues" evidence="1">
    <location>
        <begin position="27"/>
        <end position="43"/>
    </location>
</feature>
<protein>
    <submittedName>
        <fullName evidence="2">Uncharacterized protein</fullName>
    </submittedName>
</protein>
<reference evidence="2" key="3">
    <citation type="submission" date="2025-09" db="UniProtKB">
        <authorList>
            <consortium name="Ensembl"/>
        </authorList>
    </citation>
    <scope>IDENTIFICATION</scope>
</reference>
<feature type="region of interest" description="Disordered" evidence="1">
    <location>
        <begin position="1"/>
        <end position="43"/>
    </location>
</feature>
<dbReference type="Ensembl" id="ENSTNIT00000001365.1">
    <property type="protein sequence ID" value="ENSTNIP00000000385.1"/>
    <property type="gene ID" value="ENSTNIG00000001341.1"/>
</dbReference>
<organism evidence="2 3">
    <name type="scientific">Tetraodon nigroviridis</name>
    <name type="common">Spotted green pufferfish</name>
    <name type="synonym">Chelonodon nigroviridis</name>
    <dbReference type="NCBI Taxonomy" id="99883"/>
    <lineage>
        <taxon>Eukaryota</taxon>
        <taxon>Metazoa</taxon>
        <taxon>Chordata</taxon>
        <taxon>Craniata</taxon>
        <taxon>Vertebrata</taxon>
        <taxon>Euteleostomi</taxon>
        <taxon>Actinopterygii</taxon>
        <taxon>Neopterygii</taxon>
        <taxon>Teleostei</taxon>
        <taxon>Neoteleostei</taxon>
        <taxon>Acanthomorphata</taxon>
        <taxon>Eupercaria</taxon>
        <taxon>Tetraodontiformes</taxon>
        <taxon>Tetradontoidea</taxon>
        <taxon>Tetraodontidae</taxon>
        <taxon>Tetraodon</taxon>
    </lineage>
</organism>
<name>H3BWM3_TETNG</name>
<dbReference type="HOGENOM" id="CLU_3244794_0_0_1"/>
<accession>H3BWM3</accession>